<proteinExistence type="predicted"/>
<evidence type="ECO:0000313" key="4">
    <source>
        <dbReference type="Proteomes" id="UP000245768"/>
    </source>
</evidence>
<evidence type="ECO:0000256" key="1">
    <source>
        <dbReference type="SAM" id="MobiDB-lite"/>
    </source>
</evidence>
<dbReference type="RefSeq" id="XP_025381576.1">
    <property type="nucleotide sequence ID" value="XM_025520840.1"/>
</dbReference>
<sequence>GYVFFFCLALARPAWPQAAVVVGVGLSRCISSTRLLSFVDCQLSPSTCVREDALLPPASGGAGTKSPKKLPSPKVSSASLPPTWISSRPLLTSLLRAASFSSCNAALSPVNLPAPYSFLWIAWFPSPRKTVSTSIVSADRLIHVACVLFGSERSGSGSSSTVLLSTVMGAVEYEIVVVCVYTMPTSSERCGAPLDPSTAAARLGIPRDRIRFPAPMTPASGPCSPTSGDECDIFLRLSQRSRESHQRSLEAAYLLSS</sequence>
<feature type="region of interest" description="Disordered" evidence="1">
    <location>
        <begin position="59"/>
        <end position="79"/>
    </location>
</feature>
<reference evidence="3" key="1">
    <citation type="journal article" date="2018" name="Mol. Biol. Evol.">
        <title>Broad Genomic Sampling Reveals a Smut Pathogenic Ancestry of the Fungal Clade Ustilaginomycotina.</title>
        <authorList>
            <person name="Kijpornyongpan T."/>
            <person name="Mondo S.J."/>
            <person name="Barry K."/>
            <person name="Sandor L."/>
            <person name="Lee J."/>
            <person name="Lipzen A."/>
            <person name="Pangilinan J."/>
            <person name="LaButti K."/>
            <person name="Hainaut M."/>
            <person name="Henrissat B."/>
            <person name="Grigoriev I.V."/>
            <person name="Spatafora J.W."/>
            <person name="Aime M.C."/>
        </authorList>
    </citation>
    <scope>NUCLEOTIDE SEQUENCE [LARGE SCALE GENOMIC DNA]</scope>
    <source>
        <strain evidence="3">MCA 4198</strain>
    </source>
</reference>
<dbReference type="EMBL" id="KZ819634">
    <property type="protein sequence ID" value="PWN94378.1"/>
    <property type="molecule type" value="Genomic_DNA"/>
</dbReference>
<keyword evidence="4" id="KW-1185">Reference proteome</keyword>
<feature type="non-terminal residue" evidence="3">
    <location>
        <position position="1"/>
    </location>
</feature>
<name>A0A316Z0C0_9BASI</name>
<gene>
    <name evidence="3" type="ORF">FA10DRAFT_264916</name>
</gene>
<dbReference type="Proteomes" id="UP000245768">
    <property type="component" value="Unassembled WGS sequence"/>
</dbReference>
<evidence type="ECO:0000313" key="3">
    <source>
        <dbReference type="EMBL" id="PWN94378.1"/>
    </source>
</evidence>
<protein>
    <recommendedName>
        <fullName evidence="5">Secreted protein</fullName>
    </recommendedName>
</protein>
<evidence type="ECO:0008006" key="5">
    <source>
        <dbReference type="Google" id="ProtNLM"/>
    </source>
</evidence>
<dbReference type="GeneID" id="37042756"/>
<dbReference type="AlphaFoldDB" id="A0A316Z0C0"/>
<dbReference type="InParanoid" id="A0A316Z0C0"/>
<evidence type="ECO:0000256" key="2">
    <source>
        <dbReference type="SAM" id="SignalP"/>
    </source>
</evidence>
<feature type="chain" id="PRO_5016397251" description="Secreted protein" evidence="2">
    <location>
        <begin position="17"/>
        <end position="257"/>
    </location>
</feature>
<keyword evidence="2" id="KW-0732">Signal</keyword>
<feature type="signal peptide" evidence="2">
    <location>
        <begin position="1"/>
        <end position="16"/>
    </location>
</feature>
<accession>A0A316Z0C0</accession>
<organism evidence="3 4">
    <name type="scientific">Acaromyces ingoldii</name>
    <dbReference type="NCBI Taxonomy" id="215250"/>
    <lineage>
        <taxon>Eukaryota</taxon>
        <taxon>Fungi</taxon>
        <taxon>Dikarya</taxon>
        <taxon>Basidiomycota</taxon>
        <taxon>Ustilaginomycotina</taxon>
        <taxon>Exobasidiomycetes</taxon>
        <taxon>Exobasidiales</taxon>
        <taxon>Cryptobasidiaceae</taxon>
        <taxon>Acaromyces</taxon>
    </lineage>
</organism>